<name>A0A2A2WLG4_9ACTN</name>
<dbReference type="CDD" id="cd00009">
    <property type="entry name" value="AAA"/>
    <property type="match status" value="1"/>
</dbReference>
<dbReference type="PANTHER" id="PTHR37291">
    <property type="entry name" value="5-METHYLCYTOSINE-SPECIFIC RESTRICTION ENZYME B"/>
    <property type="match status" value="1"/>
</dbReference>
<protein>
    <submittedName>
        <fullName evidence="2">AAA family ATPase</fullName>
    </submittedName>
</protein>
<dbReference type="InterPro" id="IPR027417">
    <property type="entry name" value="P-loop_NTPase"/>
</dbReference>
<dbReference type="GO" id="GO:0005524">
    <property type="term" value="F:ATP binding"/>
    <property type="evidence" value="ECO:0007669"/>
    <property type="project" value="InterPro"/>
</dbReference>
<dbReference type="OrthoDB" id="9781481at2"/>
<dbReference type="PANTHER" id="PTHR37291:SF1">
    <property type="entry name" value="TYPE IV METHYL-DIRECTED RESTRICTION ENZYME ECOKMCRB SUBUNIT"/>
    <property type="match status" value="1"/>
</dbReference>
<dbReference type="SMART" id="SM00382">
    <property type="entry name" value="AAA"/>
    <property type="match status" value="1"/>
</dbReference>
<dbReference type="SUPFAM" id="SSF52540">
    <property type="entry name" value="P-loop containing nucleoside triphosphate hydrolases"/>
    <property type="match status" value="1"/>
</dbReference>
<dbReference type="Proteomes" id="UP000218810">
    <property type="component" value="Unassembled WGS sequence"/>
</dbReference>
<accession>A0A2A2WLG4</accession>
<dbReference type="InterPro" id="IPR003593">
    <property type="entry name" value="AAA+_ATPase"/>
</dbReference>
<reference evidence="3" key="1">
    <citation type="submission" date="2017-09" db="EMBL/GenBank/DDBJ databases">
        <authorList>
            <person name="Zhang Y."/>
            <person name="Huang X."/>
            <person name="Liu J."/>
            <person name="Lu L."/>
            <person name="Peng K."/>
        </authorList>
    </citation>
    <scope>NUCLEOTIDE SEQUENCE [LARGE SCALE GENOMIC DNA]</scope>
    <source>
        <strain evidence="3">S-XJ-1</strain>
    </source>
</reference>
<dbReference type="AlphaFoldDB" id="A0A2A2WLG4"/>
<proteinExistence type="predicted"/>
<sequence>MLPERCPQMPDPADPKKIRYGMIQLFILDTLAKADQPMRINEVRAVLDSAVDFSPHEREVGGTKNQSRWRAVAGFQFAPLQAAQLIVKSPAGFTITEAGRELLTSYPNPYAKEADEVAVLTRLAYQEKRRLDGYADSRYAVVGAVLDMLDNDQWVAVSDLADLSGLNSTAVLTYLTDTAPEQRVQVLDAQGRELSHAYPDLGWALGQKAELQKHGFEFDSPGLADPRSRLYAEEVRPALEESGVIVAPARRAWLVRGSSVDGQDITALWREHRFVSLAATKLRPGLTGGMSRDELKAVVDVDYSHASYAKRMSKLDEFLFFLSRMRDGDIVATTSQGRLYVGEIAGAPESVSSEDGRSNLRRDVVWVAGEGADYSDLSKELAARLQVQHEVVDLTEQLSELDGLLGAMRDVEPLPPVRELTLPDPDQDLADSLHVPLGWLSECVELLRERPQLIFYGPPGTGKTYLARKLAKHLAGENVRLVQFHPAYSYEDFFEGYRPVAGGGFELRPGPLRQIVEQARDNPTAPYVLIIDEINRGNLAKIFGELYFLLEYRGDAVDLLYAESGDSSGFTLPANVHIIGTMNTADRSIALVDSAMRRRFAFLPLHPDQPPTEGILRSWLSSLGQDSLRADLLDALNARIDDPDFKIGPSYLMTKEDPGDELDTWLRRVWKTSILPLLEEHHFGDGTDVAKRYGLDTLRAQVERGAPAELGIGDDDSSDADTH</sequence>
<organism evidence="2 3">
    <name type="scientific">Dietzia natronolimnaea</name>
    <dbReference type="NCBI Taxonomy" id="161920"/>
    <lineage>
        <taxon>Bacteria</taxon>
        <taxon>Bacillati</taxon>
        <taxon>Actinomycetota</taxon>
        <taxon>Actinomycetes</taxon>
        <taxon>Mycobacteriales</taxon>
        <taxon>Dietziaceae</taxon>
        <taxon>Dietzia</taxon>
    </lineage>
</organism>
<dbReference type="EMBL" id="NTGA01000037">
    <property type="protein sequence ID" value="PAY21883.1"/>
    <property type="molecule type" value="Genomic_DNA"/>
</dbReference>
<dbReference type="InterPro" id="IPR011704">
    <property type="entry name" value="ATPase_dyneun-rel_AAA"/>
</dbReference>
<evidence type="ECO:0000259" key="1">
    <source>
        <dbReference type="SMART" id="SM00382"/>
    </source>
</evidence>
<dbReference type="GO" id="GO:0016887">
    <property type="term" value="F:ATP hydrolysis activity"/>
    <property type="evidence" value="ECO:0007669"/>
    <property type="project" value="InterPro"/>
</dbReference>
<comment type="caution">
    <text evidence="2">The sequence shown here is derived from an EMBL/GenBank/DDBJ whole genome shotgun (WGS) entry which is preliminary data.</text>
</comment>
<dbReference type="Pfam" id="PF07728">
    <property type="entry name" value="AAA_5"/>
    <property type="match status" value="1"/>
</dbReference>
<evidence type="ECO:0000313" key="2">
    <source>
        <dbReference type="EMBL" id="PAY21883.1"/>
    </source>
</evidence>
<gene>
    <name evidence="2" type="ORF">CEY15_16445</name>
</gene>
<feature type="domain" description="AAA+ ATPase" evidence="1">
    <location>
        <begin position="449"/>
        <end position="606"/>
    </location>
</feature>
<dbReference type="Gene3D" id="3.40.50.300">
    <property type="entry name" value="P-loop containing nucleotide triphosphate hydrolases"/>
    <property type="match status" value="1"/>
</dbReference>
<dbReference type="InterPro" id="IPR052934">
    <property type="entry name" value="Methyl-DNA_Rec/Restrict_Enz"/>
</dbReference>
<evidence type="ECO:0000313" key="3">
    <source>
        <dbReference type="Proteomes" id="UP000218810"/>
    </source>
</evidence>
<keyword evidence="3" id="KW-1185">Reference proteome</keyword>